<dbReference type="EMBL" id="GBXM01103177">
    <property type="protein sequence ID" value="JAH05400.1"/>
    <property type="molecule type" value="Transcribed_RNA"/>
</dbReference>
<name>A0A0E9PMV7_ANGAN</name>
<evidence type="ECO:0000313" key="2">
    <source>
        <dbReference type="EMBL" id="JAH05400.1"/>
    </source>
</evidence>
<reference evidence="2" key="2">
    <citation type="journal article" date="2015" name="Fish Shellfish Immunol.">
        <title>Early steps in the European eel (Anguilla anguilla)-Vibrio vulnificus interaction in the gills: Role of the RtxA13 toxin.</title>
        <authorList>
            <person name="Callol A."/>
            <person name="Pajuelo D."/>
            <person name="Ebbesson L."/>
            <person name="Teles M."/>
            <person name="MacKenzie S."/>
            <person name="Amaro C."/>
        </authorList>
    </citation>
    <scope>NUCLEOTIDE SEQUENCE</scope>
</reference>
<accession>A0A0E9PMV7</accession>
<organism evidence="2">
    <name type="scientific">Anguilla anguilla</name>
    <name type="common">European freshwater eel</name>
    <name type="synonym">Muraena anguilla</name>
    <dbReference type="NCBI Taxonomy" id="7936"/>
    <lineage>
        <taxon>Eukaryota</taxon>
        <taxon>Metazoa</taxon>
        <taxon>Chordata</taxon>
        <taxon>Craniata</taxon>
        <taxon>Vertebrata</taxon>
        <taxon>Euteleostomi</taxon>
        <taxon>Actinopterygii</taxon>
        <taxon>Neopterygii</taxon>
        <taxon>Teleostei</taxon>
        <taxon>Anguilliformes</taxon>
        <taxon>Anguillidae</taxon>
        <taxon>Anguilla</taxon>
    </lineage>
</organism>
<dbReference type="AlphaFoldDB" id="A0A0E9PMV7"/>
<feature type="region of interest" description="Disordered" evidence="1">
    <location>
        <begin position="16"/>
        <end position="37"/>
    </location>
</feature>
<protein>
    <submittedName>
        <fullName evidence="2">Uncharacterized protein</fullName>
    </submittedName>
</protein>
<sequence length="37" mass="4220">MLTNANNEFEKAIKRLESKTDTESSLIPALWEATEHT</sequence>
<proteinExistence type="predicted"/>
<reference evidence="2" key="1">
    <citation type="submission" date="2014-11" db="EMBL/GenBank/DDBJ databases">
        <authorList>
            <person name="Amaro Gonzalez C."/>
        </authorList>
    </citation>
    <scope>NUCLEOTIDE SEQUENCE</scope>
</reference>
<evidence type="ECO:0000256" key="1">
    <source>
        <dbReference type="SAM" id="MobiDB-lite"/>
    </source>
</evidence>